<evidence type="ECO:0000259" key="6">
    <source>
        <dbReference type="Pfam" id="PF08386"/>
    </source>
</evidence>
<proteinExistence type="inferred from homology"/>
<name>A0A937JSP5_9ACTN</name>
<dbReference type="PANTHER" id="PTHR43248:SF29">
    <property type="entry name" value="TRIPEPTIDYL AMINOPEPTIDASE"/>
    <property type="match status" value="1"/>
</dbReference>
<evidence type="ECO:0000313" key="8">
    <source>
        <dbReference type="Proteomes" id="UP000661858"/>
    </source>
</evidence>
<accession>A0A937JSP5</accession>
<reference evidence="7" key="1">
    <citation type="submission" date="2021-01" db="EMBL/GenBank/DDBJ databases">
        <title>WGS of actinomycetes isolated from Thailand.</title>
        <authorList>
            <person name="Thawai C."/>
        </authorList>
    </citation>
    <scope>NUCLEOTIDE SEQUENCE</scope>
    <source>
        <strain evidence="7">RCU-197</strain>
    </source>
</reference>
<evidence type="ECO:0000256" key="4">
    <source>
        <dbReference type="SAM" id="MobiDB-lite"/>
    </source>
</evidence>
<dbReference type="Pfam" id="PF08386">
    <property type="entry name" value="Abhydrolase_4"/>
    <property type="match status" value="1"/>
</dbReference>
<evidence type="ECO:0000256" key="2">
    <source>
        <dbReference type="ARBA" id="ARBA00022729"/>
    </source>
</evidence>
<feature type="domain" description="Peptidase S33 tripeptidyl aminopeptidase-like C-terminal" evidence="6">
    <location>
        <begin position="448"/>
        <end position="551"/>
    </location>
</feature>
<dbReference type="InterPro" id="IPR013595">
    <property type="entry name" value="Pept_S33_TAP-like_C"/>
</dbReference>
<dbReference type="SUPFAM" id="SSF53474">
    <property type="entry name" value="alpha/beta-Hydrolases"/>
    <property type="match status" value="1"/>
</dbReference>
<feature type="chain" id="PRO_5039520154" evidence="5">
    <location>
        <begin position="42"/>
        <end position="552"/>
    </location>
</feature>
<dbReference type="PANTHER" id="PTHR43248">
    <property type="entry name" value="2-SUCCINYL-6-HYDROXY-2,4-CYCLOHEXADIENE-1-CARBOXYLATE SYNTHASE"/>
    <property type="match status" value="1"/>
</dbReference>
<comment type="caution">
    <text evidence="7">The sequence shown here is derived from an EMBL/GenBank/DDBJ whole genome shotgun (WGS) entry which is preliminary data.</text>
</comment>
<dbReference type="GO" id="GO:0016787">
    <property type="term" value="F:hydrolase activity"/>
    <property type="evidence" value="ECO:0007669"/>
    <property type="project" value="UniProtKB-KW"/>
</dbReference>
<sequence length="552" mass="58700">MIYNGHPHRVTPASKRQRSRIALVAASTALLCGGAALPASSAVWAPAQPAAAAALASSSSSGNQSPPLPTSLTRQQLDWQSCPAPTSLQSPGGSAPGALPDGTPWECATLKVPLDYSDPDGKTIDLALIRAKARPQDGEERIGSLVFNFGGPGGSGVADLPQLSAQYAELHGRYDLVSFDPRGVGASAPVRCLDDKDTETLSQFDGTPETDKEAQDLLALSNKYLPACEQNSGEILPHVGTIDAARDMDLLRQVLGDDKLNYFGISYGTELGGVYAHLFPEHVGRAVFDAVVDPTEDDAQQLLDQTKGFQLALDNYLKDCVAQPDCPVGNSVEEGRKEIVELLNRIGEHPLPTSDGRQITRDLAETGIMAAMYSEEYWPYLTRALQEVQQNNTADTLLRIADSYVGRDPNGHYTNTGDAFRAIHCADSSERYTEADVEAMLPEFRAASPVFGEDMAVGLMSCTDWPVDGESRTPDVSAEGAGPILLVGNTGDPATPYAGTERMAEELGEGVAVELTNKGEGHGAYGTDDCVTKTVNAYLLEGEVPEDGTVCE</sequence>
<keyword evidence="2 5" id="KW-0732">Signal</keyword>
<keyword evidence="3 7" id="KW-0378">Hydrolase</keyword>
<dbReference type="Gene3D" id="3.40.50.1820">
    <property type="entry name" value="alpha/beta hydrolase"/>
    <property type="match status" value="1"/>
</dbReference>
<feature type="signal peptide" evidence="5">
    <location>
        <begin position="1"/>
        <end position="41"/>
    </location>
</feature>
<feature type="compositionally biased region" description="Polar residues" evidence="4">
    <location>
        <begin position="82"/>
        <end position="92"/>
    </location>
</feature>
<evidence type="ECO:0000256" key="5">
    <source>
        <dbReference type="SAM" id="SignalP"/>
    </source>
</evidence>
<evidence type="ECO:0000256" key="3">
    <source>
        <dbReference type="ARBA" id="ARBA00022801"/>
    </source>
</evidence>
<dbReference type="RefSeq" id="WP_201843515.1">
    <property type="nucleotide sequence ID" value="NZ_JAERRK010000026.1"/>
</dbReference>
<dbReference type="EMBL" id="JAERRK010000026">
    <property type="protein sequence ID" value="MBL1086967.1"/>
    <property type="molecule type" value="Genomic_DNA"/>
</dbReference>
<comment type="similarity">
    <text evidence="1">Belongs to the peptidase S33 family.</text>
</comment>
<gene>
    <name evidence="7" type="ORF">JK359_34235</name>
</gene>
<protein>
    <submittedName>
        <fullName evidence="7">Alpha/beta fold hydrolase</fullName>
    </submittedName>
</protein>
<dbReference type="Proteomes" id="UP000661858">
    <property type="component" value="Unassembled WGS sequence"/>
</dbReference>
<organism evidence="7 8">
    <name type="scientific">Streptomyces actinomycinicus</name>
    <dbReference type="NCBI Taxonomy" id="1695166"/>
    <lineage>
        <taxon>Bacteria</taxon>
        <taxon>Bacillati</taxon>
        <taxon>Actinomycetota</taxon>
        <taxon>Actinomycetes</taxon>
        <taxon>Kitasatosporales</taxon>
        <taxon>Streptomycetaceae</taxon>
        <taxon>Streptomyces</taxon>
    </lineage>
</organism>
<evidence type="ECO:0000256" key="1">
    <source>
        <dbReference type="ARBA" id="ARBA00010088"/>
    </source>
</evidence>
<dbReference type="AlphaFoldDB" id="A0A937JSP5"/>
<dbReference type="InterPro" id="IPR029058">
    <property type="entry name" value="AB_hydrolase_fold"/>
</dbReference>
<feature type="region of interest" description="Disordered" evidence="4">
    <location>
        <begin position="82"/>
        <end position="104"/>
    </location>
</feature>
<dbReference type="InterPro" id="IPR051601">
    <property type="entry name" value="Serine_prot/Carboxylest_S33"/>
</dbReference>
<evidence type="ECO:0000313" key="7">
    <source>
        <dbReference type="EMBL" id="MBL1086967.1"/>
    </source>
</evidence>
<keyword evidence="8" id="KW-1185">Reference proteome</keyword>